<dbReference type="InterPro" id="IPR027417">
    <property type="entry name" value="P-loop_NTPase"/>
</dbReference>
<dbReference type="FunFam" id="3.40.50.300:FF:000947">
    <property type="entry name" value="DNA repair protein RAD50"/>
    <property type="match status" value="1"/>
</dbReference>
<evidence type="ECO:0000256" key="5">
    <source>
        <dbReference type="ARBA" id="ARBA00022454"/>
    </source>
</evidence>
<evidence type="ECO:0000313" key="15">
    <source>
        <dbReference type="EMBL" id="KAK2176751.1"/>
    </source>
</evidence>
<proteinExistence type="inferred from homology"/>
<evidence type="ECO:0000256" key="13">
    <source>
        <dbReference type="ARBA" id="ARBA00049360"/>
    </source>
</evidence>
<evidence type="ECO:0000256" key="3">
    <source>
        <dbReference type="ARBA" id="ARBA00004286"/>
    </source>
</evidence>
<comment type="catalytic activity">
    <reaction evidence="13">
        <text>ATP + H2O = ADP + phosphate + H(+)</text>
        <dbReference type="Rhea" id="RHEA:13065"/>
        <dbReference type="ChEBI" id="CHEBI:15377"/>
        <dbReference type="ChEBI" id="CHEBI:15378"/>
        <dbReference type="ChEBI" id="CHEBI:30616"/>
        <dbReference type="ChEBI" id="CHEBI:43474"/>
        <dbReference type="ChEBI" id="CHEBI:456216"/>
    </reaction>
</comment>
<protein>
    <recommendedName>
        <fullName evidence="17">DNA repair protein RAD50</fullName>
    </recommendedName>
</protein>
<comment type="subcellular location">
    <subcellularLocation>
        <location evidence="3">Chromosome</location>
    </subcellularLocation>
    <subcellularLocation>
        <location evidence="2">Nucleus</location>
    </subcellularLocation>
</comment>
<evidence type="ECO:0000256" key="7">
    <source>
        <dbReference type="ARBA" id="ARBA00022763"/>
    </source>
</evidence>
<evidence type="ECO:0000256" key="2">
    <source>
        <dbReference type="ARBA" id="ARBA00004123"/>
    </source>
</evidence>
<dbReference type="SUPFAM" id="SSF52540">
    <property type="entry name" value="P-loop containing nucleoside triphosphate hydrolases"/>
    <property type="match status" value="1"/>
</dbReference>
<dbReference type="Gene3D" id="3.40.50.300">
    <property type="entry name" value="P-loop containing nucleotide triphosphate hydrolases"/>
    <property type="match status" value="1"/>
</dbReference>
<dbReference type="GO" id="GO:0016887">
    <property type="term" value="F:ATP hydrolysis activity"/>
    <property type="evidence" value="ECO:0007669"/>
    <property type="project" value="InterPro"/>
</dbReference>
<evidence type="ECO:0000256" key="9">
    <source>
        <dbReference type="ARBA" id="ARBA00022833"/>
    </source>
</evidence>
<feature type="coiled-coil region" evidence="14">
    <location>
        <begin position="220"/>
        <end position="364"/>
    </location>
</feature>
<dbReference type="InterPro" id="IPR004584">
    <property type="entry name" value="Rad50_eukaryotes"/>
</dbReference>
<dbReference type="GO" id="GO:0030870">
    <property type="term" value="C:Mre11 complex"/>
    <property type="evidence" value="ECO:0007669"/>
    <property type="project" value="InterPro"/>
</dbReference>
<evidence type="ECO:0000256" key="11">
    <source>
        <dbReference type="ARBA" id="ARBA00023204"/>
    </source>
</evidence>
<dbReference type="GO" id="GO:0046872">
    <property type="term" value="F:metal ion binding"/>
    <property type="evidence" value="ECO:0007669"/>
    <property type="project" value="UniProtKB-KW"/>
</dbReference>
<reference evidence="15" key="1">
    <citation type="journal article" date="2023" name="Mol. Biol. Evol.">
        <title>Third-Generation Sequencing Reveals the Adaptive Role of the Epigenome in Three Deep-Sea Polychaetes.</title>
        <authorList>
            <person name="Perez M."/>
            <person name="Aroh O."/>
            <person name="Sun Y."/>
            <person name="Lan Y."/>
            <person name="Juniper S.K."/>
            <person name="Young C.R."/>
            <person name="Angers B."/>
            <person name="Qian P.Y."/>
        </authorList>
    </citation>
    <scope>NUCLEOTIDE SEQUENCE</scope>
    <source>
        <strain evidence="15">R07B-5</strain>
    </source>
</reference>
<keyword evidence="6" id="KW-0479">Metal-binding</keyword>
<organism evidence="15 16">
    <name type="scientific">Ridgeia piscesae</name>
    <name type="common">Tubeworm</name>
    <dbReference type="NCBI Taxonomy" id="27915"/>
    <lineage>
        <taxon>Eukaryota</taxon>
        <taxon>Metazoa</taxon>
        <taxon>Spiralia</taxon>
        <taxon>Lophotrochozoa</taxon>
        <taxon>Annelida</taxon>
        <taxon>Polychaeta</taxon>
        <taxon>Sedentaria</taxon>
        <taxon>Canalipalpata</taxon>
        <taxon>Sabellida</taxon>
        <taxon>Siboglinidae</taxon>
        <taxon>Ridgeia</taxon>
    </lineage>
</organism>
<feature type="coiled-coil region" evidence="14">
    <location>
        <begin position="12"/>
        <end position="87"/>
    </location>
</feature>
<keyword evidence="10 14" id="KW-0175">Coiled coil</keyword>
<sequence>MLQLKPLREAMAALADNDLPQLKAKVKALSEQVQQLKSDITQLEEMLEVEEMDSSTATSLQPDIMMIDRYENEVRDLDKKIAMQAAKLSSGGDTDRSMQQVTSERETVNINLDSVSVSLERTRERLSDHSERVQKLKSTLNDLKSERLTIERDLQRRTQLEERCSELESSNHELTNDIKASDMISSTLQRRISELSRQKEDLAITKERQVDKEKAKQARVSEYRSDLTSRQEEIKRYEREGKEEMLAGCRERLRELEETAEQLSSARDQVTAKIVATRQKLDTQKTQERELEDNMQLRRRQTELDETMRKMGALEEELGGLDVGNLEQERRSLLSQHNRLQERKNHAEGRLHGLREQIQQFKRDLEGDYKGAEKKYMDKKIDLRTTELAQKDLDKYYTALDRAVMSYHKTKMAEINKIIRELWKNTYRGNDIETIEIRSDEEESSGSMRRVYNYRVVMVKPGDTVLDMRGRCSAGQKVLSSLIIRLALAETFCLNCGILALDEPTTNLDRENIESLAVALVQIIKFRSRQCNFQLVVITHDEDFVELLGKSDYVEHFYKVSKNAK</sequence>
<comment type="similarity">
    <text evidence="4">Belongs to the SMC family. RAD50 subfamily.</text>
</comment>
<evidence type="ECO:0000256" key="6">
    <source>
        <dbReference type="ARBA" id="ARBA00022723"/>
    </source>
</evidence>
<feature type="coiled-coil region" evidence="14">
    <location>
        <begin position="119"/>
        <end position="177"/>
    </location>
</feature>
<keyword evidence="8" id="KW-0378">Hydrolase</keyword>
<evidence type="ECO:0000256" key="4">
    <source>
        <dbReference type="ARBA" id="ARBA00009439"/>
    </source>
</evidence>
<evidence type="ECO:0000256" key="12">
    <source>
        <dbReference type="ARBA" id="ARBA00023242"/>
    </source>
</evidence>
<evidence type="ECO:0000313" key="16">
    <source>
        <dbReference type="Proteomes" id="UP001209878"/>
    </source>
</evidence>
<dbReference type="GO" id="GO:0006302">
    <property type="term" value="P:double-strand break repair"/>
    <property type="evidence" value="ECO:0007669"/>
    <property type="project" value="TreeGrafter"/>
</dbReference>
<dbReference type="EMBL" id="JAODUO010000643">
    <property type="protein sequence ID" value="KAK2176751.1"/>
    <property type="molecule type" value="Genomic_DNA"/>
</dbReference>
<dbReference type="PANTHER" id="PTHR18867:SF12">
    <property type="entry name" value="DNA REPAIR PROTEIN RAD50"/>
    <property type="match status" value="1"/>
</dbReference>
<dbReference type="GO" id="GO:0043047">
    <property type="term" value="F:single-stranded telomeric DNA binding"/>
    <property type="evidence" value="ECO:0007669"/>
    <property type="project" value="TreeGrafter"/>
</dbReference>
<dbReference type="PANTHER" id="PTHR18867">
    <property type="entry name" value="RAD50"/>
    <property type="match status" value="1"/>
</dbReference>
<comment type="cofactor">
    <cofactor evidence="1">
        <name>Zn(2+)</name>
        <dbReference type="ChEBI" id="CHEBI:29105"/>
    </cofactor>
</comment>
<dbReference type="GO" id="GO:0003691">
    <property type="term" value="F:double-stranded telomeric DNA binding"/>
    <property type="evidence" value="ECO:0007669"/>
    <property type="project" value="TreeGrafter"/>
</dbReference>
<evidence type="ECO:0000256" key="14">
    <source>
        <dbReference type="SAM" id="Coils"/>
    </source>
</evidence>
<evidence type="ECO:0008006" key="17">
    <source>
        <dbReference type="Google" id="ProtNLM"/>
    </source>
</evidence>
<keyword evidence="16" id="KW-1185">Reference proteome</keyword>
<evidence type="ECO:0000256" key="1">
    <source>
        <dbReference type="ARBA" id="ARBA00001947"/>
    </source>
</evidence>
<comment type="caution">
    <text evidence="15">The sequence shown here is derived from an EMBL/GenBank/DDBJ whole genome shotgun (WGS) entry which is preliminary data.</text>
</comment>
<dbReference type="NCBIfam" id="TIGR00606">
    <property type="entry name" value="rad50"/>
    <property type="match status" value="1"/>
</dbReference>
<name>A0AAD9KSP6_RIDPI</name>
<dbReference type="GO" id="GO:0070192">
    <property type="term" value="P:chromosome organization involved in meiotic cell cycle"/>
    <property type="evidence" value="ECO:0007669"/>
    <property type="project" value="TreeGrafter"/>
</dbReference>
<dbReference type="GO" id="GO:0051880">
    <property type="term" value="F:G-quadruplex DNA binding"/>
    <property type="evidence" value="ECO:0007669"/>
    <property type="project" value="TreeGrafter"/>
</dbReference>
<dbReference type="GO" id="GO:0007004">
    <property type="term" value="P:telomere maintenance via telomerase"/>
    <property type="evidence" value="ECO:0007669"/>
    <property type="project" value="TreeGrafter"/>
</dbReference>
<dbReference type="Pfam" id="PF13558">
    <property type="entry name" value="SbcC_Walker_B"/>
    <property type="match status" value="1"/>
</dbReference>
<keyword evidence="5" id="KW-0158">Chromosome</keyword>
<keyword evidence="9" id="KW-0862">Zinc</keyword>
<keyword evidence="12" id="KW-0539">Nucleus</keyword>
<dbReference type="GO" id="GO:0000722">
    <property type="term" value="P:telomere maintenance via recombination"/>
    <property type="evidence" value="ECO:0007669"/>
    <property type="project" value="TreeGrafter"/>
</dbReference>
<dbReference type="Proteomes" id="UP001209878">
    <property type="component" value="Unassembled WGS sequence"/>
</dbReference>
<keyword evidence="11" id="KW-0234">DNA repair</keyword>
<dbReference type="Gene3D" id="1.10.287.1490">
    <property type="match status" value="1"/>
</dbReference>
<gene>
    <name evidence="15" type="ORF">NP493_643g05007</name>
</gene>
<accession>A0AAD9KSP6</accession>
<dbReference type="GO" id="GO:0000794">
    <property type="term" value="C:condensed nuclear chromosome"/>
    <property type="evidence" value="ECO:0007669"/>
    <property type="project" value="TreeGrafter"/>
</dbReference>
<evidence type="ECO:0000256" key="8">
    <source>
        <dbReference type="ARBA" id="ARBA00022801"/>
    </source>
</evidence>
<dbReference type="AlphaFoldDB" id="A0AAD9KSP6"/>
<keyword evidence="7" id="KW-0227">DNA damage</keyword>
<evidence type="ECO:0000256" key="10">
    <source>
        <dbReference type="ARBA" id="ARBA00023054"/>
    </source>
</evidence>